<comment type="caution">
    <text evidence="2">The sequence shown here is derived from an EMBL/GenBank/DDBJ whole genome shotgun (WGS) entry which is preliminary data.</text>
</comment>
<organism evidence="2 3">
    <name type="scientific">Lasallia pustulata</name>
    <dbReference type="NCBI Taxonomy" id="136370"/>
    <lineage>
        <taxon>Eukaryota</taxon>
        <taxon>Fungi</taxon>
        <taxon>Dikarya</taxon>
        <taxon>Ascomycota</taxon>
        <taxon>Pezizomycotina</taxon>
        <taxon>Lecanoromycetes</taxon>
        <taxon>OSLEUM clade</taxon>
        <taxon>Umbilicariomycetidae</taxon>
        <taxon>Umbilicariales</taxon>
        <taxon>Umbilicariaceae</taxon>
        <taxon>Lasallia</taxon>
    </lineage>
</organism>
<gene>
    <name evidence="2" type="ORF">FRX48_07099</name>
</gene>
<evidence type="ECO:0000313" key="2">
    <source>
        <dbReference type="EMBL" id="KAA6408756.1"/>
    </source>
</evidence>
<sequence length="137" mass="15529">MNTTGSTQGGSKAAMPRAEVITTKLLKLTIPTIFTDDRKKLDTFLLQLILQAEESTRRMFASFNRFRSEIRMVFGDIDQEHTVECDLIKLRQTKSTADYTAHFTRLNAATNWEDAALTVMYYTGIKDGVKDKIARGD</sequence>
<feature type="domain" description="Retrotransposon gag" evidence="1">
    <location>
        <begin position="53"/>
        <end position="126"/>
    </location>
</feature>
<dbReference type="OrthoDB" id="3439190at2759"/>
<evidence type="ECO:0000259" key="1">
    <source>
        <dbReference type="Pfam" id="PF03732"/>
    </source>
</evidence>
<dbReference type="AlphaFoldDB" id="A0A5M8PIS9"/>
<dbReference type="Proteomes" id="UP000324767">
    <property type="component" value="Unassembled WGS sequence"/>
</dbReference>
<proteinExistence type="predicted"/>
<accession>A0A5M8PIS9</accession>
<dbReference type="InterPro" id="IPR005162">
    <property type="entry name" value="Retrotrans_gag_dom"/>
</dbReference>
<protein>
    <recommendedName>
        <fullName evidence="1">Retrotransposon gag domain-containing protein</fullName>
    </recommendedName>
</protein>
<evidence type="ECO:0000313" key="3">
    <source>
        <dbReference type="Proteomes" id="UP000324767"/>
    </source>
</evidence>
<name>A0A5M8PIS9_9LECA</name>
<reference evidence="2 3" key="1">
    <citation type="submission" date="2019-09" db="EMBL/GenBank/DDBJ databases">
        <title>The hologenome of the rock-dwelling lichen Lasallia pustulata.</title>
        <authorList>
            <person name="Greshake Tzovaras B."/>
            <person name="Segers F."/>
            <person name="Bicker A."/>
            <person name="Dal Grande F."/>
            <person name="Otte J."/>
            <person name="Hankeln T."/>
            <person name="Schmitt I."/>
            <person name="Ebersberger I."/>
        </authorList>
    </citation>
    <scope>NUCLEOTIDE SEQUENCE [LARGE SCALE GENOMIC DNA]</scope>
    <source>
        <strain evidence="2">A1-1</strain>
    </source>
</reference>
<dbReference type="EMBL" id="VXIT01000012">
    <property type="protein sequence ID" value="KAA6408756.1"/>
    <property type="molecule type" value="Genomic_DNA"/>
</dbReference>
<dbReference type="Pfam" id="PF03732">
    <property type="entry name" value="Retrotrans_gag"/>
    <property type="match status" value="1"/>
</dbReference>